<feature type="compositionally biased region" description="Polar residues" evidence="1">
    <location>
        <begin position="379"/>
        <end position="389"/>
    </location>
</feature>
<feature type="domain" description="DUF936" evidence="2">
    <location>
        <begin position="4"/>
        <end position="120"/>
    </location>
</feature>
<dbReference type="Pfam" id="PF21647">
    <property type="entry name" value="DUF6857"/>
    <property type="match status" value="1"/>
</dbReference>
<dbReference type="PANTHER" id="PTHR31928:SF4">
    <property type="entry name" value="OS08G0541500 PROTEIN"/>
    <property type="match status" value="1"/>
</dbReference>
<dbReference type="Pfam" id="PF06075">
    <property type="entry name" value="DUF936"/>
    <property type="match status" value="1"/>
</dbReference>
<dbReference type="PANTHER" id="PTHR31928">
    <property type="entry name" value="EXPRESSED PROTEIN"/>
    <property type="match status" value="1"/>
</dbReference>
<dbReference type="OrthoDB" id="1908057at2759"/>
<reference evidence="5" key="1">
    <citation type="journal article" date="2016" name="Nature">
        <title>The genome of the seagrass Zostera marina reveals angiosperm adaptation to the sea.</title>
        <authorList>
            <person name="Olsen J.L."/>
            <person name="Rouze P."/>
            <person name="Verhelst B."/>
            <person name="Lin Y.-C."/>
            <person name="Bayer T."/>
            <person name="Collen J."/>
            <person name="Dattolo E."/>
            <person name="De Paoli E."/>
            <person name="Dittami S."/>
            <person name="Maumus F."/>
            <person name="Michel G."/>
            <person name="Kersting A."/>
            <person name="Lauritano C."/>
            <person name="Lohaus R."/>
            <person name="Toepel M."/>
            <person name="Tonon T."/>
            <person name="Vanneste K."/>
            <person name="Amirebrahimi M."/>
            <person name="Brakel J."/>
            <person name="Bostroem C."/>
            <person name="Chovatia M."/>
            <person name="Grimwood J."/>
            <person name="Jenkins J.W."/>
            <person name="Jueterbock A."/>
            <person name="Mraz A."/>
            <person name="Stam W.T."/>
            <person name="Tice H."/>
            <person name="Bornberg-Bauer E."/>
            <person name="Green P.J."/>
            <person name="Pearson G.A."/>
            <person name="Procaccini G."/>
            <person name="Duarte C.M."/>
            <person name="Schmutz J."/>
            <person name="Reusch T.B.H."/>
            <person name="Van de Peer Y."/>
        </authorList>
    </citation>
    <scope>NUCLEOTIDE SEQUENCE [LARGE SCALE GENOMIC DNA]</scope>
    <source>
        <strain evidence="5">cv. Finnish</strain>
    </source>
</reference>
<protein>
    <recommendedName>
        <fullName evidence="6">DUF936 family protein</fullName>
    </recommendedName>
</protein>
<dbReference type="InterPro" id="IPR010341">
    <property type="entry name" value="DUF936_pln"/>
</dbReference>
<feature type="domain" description="DUF6857" evidence="3">
    <location>
        <begin position="401"/>
        <end position="715"/>
    </location>
</feature>
<gene>
    <name evidence="4" type="ORF">ZOSMA_22G00580</name>
</gene>
<comment type="caution">
    <text evidence="4">The sequence shown here is derived from an EMBL/GenBank/DDBJ whole genome shotgun (WGS) entry which is preliminary data.</text>
</comment>
<organism evidence="4 5">
    <name type="scientific">Zostera marina</name>
    <name type="common">Eelgrass</name>
    <dbReference type="NCBI Taxonomy" id="29655"/>
    <lineage>
        <taxon>Eukaryota</taxon>
        <taxon>Viridiplantae</taxon>
        <taxon>Streptophyta</taxon>
        <taxon>Embryophyta</taxon>
        <taxon>Tracheophyta</taxon>
        <taxon>Spermatophyta</taxon>
        <taxon>Magnoliopsida</taxon>
        <taxon>Liliopsida</taxon>
        <taxon>Zosteraceae</taxon>
        <taxon>Zostera</taxon>
    </lineage>
</organism>
<dbReference type="Proteomes" id="UP000036987">
    <property type="component" value="Unassembled WGS sequence"/>
</dbReference>
<feature type="compositionally biased region" description="Low complexity" evidence="1">
    <location>
        <begin position="557"/>
        <end position="583"/>
    </location>
</feature>
<feature type="compositionally biased region" description="Low complexity" evidence="1">
    <location>
        <begin position="133"/>
        <end position="147"/>
    </location>
</feature>
<feature type="region of interest" description="Disordered" evidence="1">
    <location>
        <begin position="130"/>
        <end position="203"/>
    </location>
</feature>
<evidence type="ECO:0000259" key="2">
    <source>
        <dbReference type="Pfam" id="PF06075"/>
    </source>
</evidence>
<evidence type="ECO:0000313" key="4">
    <source>
        <dbReference type="EMBL" id="KMZ68769.1"/>
    </source>
</evidence>
<dbReference type="InterPro" id="IPR049172">
    <property type="entry name" value="DUF6857_pln"/>
</dbReference>
<evidence type="ECO:0008006" key="6">
    <source>
        <dbReference type="Google" id="ProtNLM"/>
    </source>
</evidence>
<name>A0A0K9PII6_ZOSMR</name>
<dbReference type="EMBL" id="LFYR01000811">
    <property type="protein sequence ID" value="KMZ68769.1"/>
    <property type="molecule type" value="Genomic_DNA"/>
</dbReference>
<accession>A0A0K9PII6</accession>
<feature type="compositionally biased region" description="Pro residues" evidence="1">
    <location>
        <begin position="584"/>
        <end position="593"/>
    </location>
</feature>
<evidence type="ECO:0000313" key="5">
    <source>
        <dbReference type="Proteomes" id="UP000036987"/>
    </source>
</evidence>
<evidence type="ECO:0000256" key="1">
    <source>
        <dbReference type="SAM" id="MobiDB-lite"/>
    </source>
</evidence>
<dbReference type="InterPro" id="IPR048297">
    <property type="entry name" value="DUF936_dom_pln"/>
</dbReference>
<sequence length="734" mass="78250">MASLVPGVLLKLLQHMNTDVKVAGEHRSSLLQIISIVPALSGTDLFANKGFYLKVSDSSHATYATLPDEHDELILSDKLQLGQFIHVDRLEASSPVPILRGVKPVPGRHPCLGSPEDIVATRSLGFLNGGDKSSSSSSLSQSSRLGSKANNSTSIGSSKKVGESKNTATTSSITRSNSTPKLRNSGLSNVKKGVSPSVNPSNVKTSELKSLSVVKSRMSTIPSSPTSCYSLPATFEKFSKSVKRQTKIKVTPSVEKLGSTKPGLLERAGSVFKGGGGGVVGRKPQQSKSPIVAFVMDSGPKALRKSWEGLVIESKAANSRASSKLDPRSLSAPRRKSMSERPVPKEVDVPKIPMTPRKVNNSSDKLLKPKLPNTEKKAPSQNSTMINGIPTSLVKIGPGSSSRKLTDGSVTWSSLPPFLSKLGKEVMKQRDAAQLAAVEAIQEASASESLVRCLSMYAELSTSANEDDPQPTVEQFLTLQAALNRVSPPPQLPLQLSEDTSKISSDKRKIATSWVHAAVATDLSPFTLYSKPTTSNSGTSSAPLFLVLETPKKTSDSPKVSSISPSSTSSTPGRARLSSKLKPSAPPPLPLPTSLPTEWVRGDGIEETTELARGLREQSRNWFLEFLDKFLGGDGRTSILYDKGQVAGMLSQLKKVNDWFDEIGKLNEMDLAADGGCEESNGNSRGNLVPMETIERLRKKIYEYLLTHVECAAVALSSGGEGAGNGSGAVGRRQ</sequence>
<proteinExistence type="predicted"/>
<feature type="compositionally biased region" description="Polar residues" evidence="1">
    <location>
        <begin position="164"/>
        <end position="188"/>
    </location>
</feature>
<keyword evidence="5" id="KW-1185">Reference proteome</keyword>
<dbReference type="OMA" id="FANGVKH"/>
<evidence type="ECO:0000259" key="3">
    <source>
        <dbReference type="Pfam" id="PF21647"/>
    </source>
</evidence>
<feature type="compositionally biased region" description="Basic and acidic residues" evidence="1">
    <location>
        <begin position="337"/>
        <end position="349"/>
    </location>
</feature>
<feature type="compositionally biased region" description="Polar residues" evidence="1">
    <location>
        <begin position="148"/>
        <end position="157"/>
    </location>
</feature>
<feature type="region of interest" description="Disordered" evidence="1">
    <location>
        <begin position="317"/>
        <end position="389"/>
    </location>
</feature>
<feature type="region of interest" description="Disordered" evidence="1">
    <location>
        <begin position="553"/>
        <end position="599"/>
    </location>
</feature>
<dbReference type="AlphaFoldDB" id="A0A0K9PII6"/>